<evidence type="ECO:0000313" key="2">
    <source>
        <dbReference type="Proteomes" id="UP000789366"/>
    </source>
</evidence>
<keyword evidence="2" id="KW-1185">Reference proteome</keyword>
<sequence>SRLRDKKVTGTQPIEKTTERQEIEINSNSINKKSGSTSKSKRKLGPSMIETLKPYNITNDILSLPTSATVGQILQYSNQRRNLAKILKRTVLLSETNFVNYEEGHRMTAAKCCVKIHNNPLTAVLDSEAVISIVSKRLLDKIGLEIDEEFSTVIVMVTGAKAKTGKVKNAKLVIQGITIPTTLQVLESPEETLLLGTDWFQKVNARIHFDEQKLYLKYLDNQGREKEEKPFEEKLQELLDNKGEQISSHMLLTQEMRHQLAKNFID</sequence>
<protein>
    <submittedName>
        <fullName evidence="1">2782_t:CDS:1</fullName>
    </submittedName>
</protein>
<dbReference type="EMBL" id="CAJVPW010022325">
    <property type="protein sequence ID" value="CAG8697065.1"/>
    <property type="molecule type" value="Genomic_DNA"/>
</dbReference>
<name>A0ACA9PBQ4_9GLOM</name>
<dbReference type="Proteomes" id="UP000789366">
    <property type="component" value="Unassembled WGS sequence"/>
</dbReference>
<accession>A0ACA9PBQ4</accession>
<comment type="caution">
    <text evidence="1">The sequence shown here is derived from an EMBL/GenBank/DDBJ whole genome shotgun (WGS) entry which is preliminary data.</text>
</comment>
<organism evidence="1 2">
    <name type="scientific">Cetraspora pellucida</name>
    <dbReference type="NCBI Taxonomy" id="1433469"/>
    <lineage>
        <taxon>Eukaryota</taxon>
        <taxon>Fungi</taxon>
        <taxon>Fungi incertae sedis</taxon>
        <taxon>Mucoromycota</taxon>
        <taxon>Glomeromycotina</taxon>
        <taxon>Glomeromycetes</taxon>
        <taxon>Diversisporales</taxon>
        <taxon>Gigasporaceae</taxon>
        <taxon>Cetraspora</taxon>
    </lineage>
</organism>
<reference evidence="1" key="1">
    <citation type="submission" date="2021-06" db="EMBL/GenBank/DDBJ databases">
        <authorList>
            <person name="Kallberg Y."/>
            <person name="Tangrot J."/>
            <person name="Rosling A."/>
        </authorList>
    </citation>
    <scope>NUCLEOTIDE SEQUENCE</scope>
    <source>
        <strain evidence="1">28 12/20/2015</strain>
    </source>
</reference>
<evidence type="ECO:0000313" key="1">
    <source>
        <dbReference type="EMBL" id="CAG8697065.1"/>
    </source>
</evidence>
<proteinExistence type="predicted"/>
<gene>
    <name evidence="1" type="ORF">SPELUC_LOCUS11078</name>
</gene>
<feature type="non-terminal residue" evidence="1">
    <location>
        <position position="1"/>
    </location>
</feature>